<comment type="catalytic activity">
    <reaction evidence="2">
        <text>chorismate = prephenate</text>
        <dbReference type="Rhea" id="RHEA:13897"/>
        <dbReference type="ChEBI" id="CHEBI:29748"/>
        <dbReference type="ChEBI" id="CHEBI:29934"/>
        <dbReference type="EC" id="5.4.99.5"/>
    </reaction>
</comment>
<dbReference type="PANTHER" id="PTHR21164">
    <property type="entry name" value="CHORISMATE MUTASE"/>
    <property type="match status" value="1"/>
</dbReference>
<proteinExistence type="predicted"/>
<keyword evidence="2" id="KW-0028">Amino-acid biosynthesis</keyword>
<dbReference type="EC" id="5.4.99.5" evidence="1 2"/>
<dbReference type="Gene3D" id="3.30.1330.40">
    <property type="entry name" value="RutC-like"/>
    <property type="match status" value="1"/>
</dbReference>
<dbReference type="PROSITE" id="PS51167">
    <property type="entry name" value="CHORISMATE_MUT_1"/>
    <property type="match status" value="1"/>
</dbReference>
<dbReference type="NCBIfam" id="TIGR01796">
    <property type="entry name" value="CM_mono_aroH"/>
    <property type="match status" value="1"/>
</dbReference>
<keyword evidence="2 3" id="KW-0413">Isomerase</keyword>
<dbReference type="GO" id="GO:0008652">
    <property type="term" value="P:amino acid biosynthetic process"/>
    <property type="evidence" value="ECO:0007669"/>
    <property type="project" value="UniProtKB-UniRule"/>
</dbReference>
<gene>
    <name evidence="3" type="primary">aroH</name>
    <name evidence="3" type="ORF">DYP60_09080</name>
</gene>
<reference evidence="3 4" key="2">
    <citation type="submission" date="2018-09" db="EMBL/GenBank/DDBJ databases">
        <title>Genome of Sphaerochaeta halotolerans strain 4-11.</title>
        <authorList>
            <person name="Nazina T.N."/>
            <person name="Sokolova D.S."/>
        </authorList>
    </citation>
    <scope>NUCLEOTIDE SEQUENCE [LARGE SCALE GENOMIC DNA]</scope>
    <source>
        <strain evidence="3 4">4-11</strain>
    </source>
</reference>
<dbReference type="GO" id="GO:0009073">
    <property type="term" value="P:aromatic amino acid family biosynthetic process"/>
    <property type="evidence" value="ECO:0007669"/>
    <property type="project" value="UniProtKB-UniRule"/>
</dbReference>
<dbReference type="RefSeq" id="WP_117330684.1">
    <property type="nucleotide sequence ID" value="NZ_QUWK01000008.1"/>
</dbReference>
<protein>
    <recommendedName>
        <fullName evidence="1 2">chorismate mutase</fullName>
        <ecNumber evidence="1 2">5.4.99.5</ecNumber>
    </recommendedName>
</protein>
<evidence type="ECO:0000313" key="4">
    <source>
        <dbReference type="Proteomes" id="UP000264002"/>
    </source>
</evidence>
<dbReference type="InterPro" id="IPR035959">
    <property type="entry name" value="RutC-like_sf"/>
</dbReference>
<evidence type="ECO:0000313" key="3">
    <source>
        <dbReference type="EMBL" id="RFU94650.1"/>
    </source>
</evidence>
<organism evidence="3 4">
    <name type="scientific">Sphaerochaeta halotolerans</name>
    <dbReference type="NCBI Taxonomy" id="2293840"/>
    <lineage>
        <taxon>Bacteria</taxon>
        <taxon>Pseudomonadati</taxon>
        <taxon>Spirochaetota</taxon>
        <taxon>Spirochaetia</taxon>
        <taxon>Spirochaetales</taxon>
        <taxon>Sphaerochaetaceae</taxon>
        <taxon>Sphaerochaeta</taxon>
    </lineage>
</organism>
<evidence type="ECO:0000256" key="1">
    <source>
        <dbReference type="NCBIfam" id="TIGR01796"/>
    </source>
</evidence>
<dbReference type="InterPro" id="IPR008243">
    <property type="entry name" value="Chorismate_mutase_AroH"/>
</dbReference>
<dbReference type="GO" id="GO:0046417">
    <property type="term" value="P:chorismate metabolic process"/>
    <property type="evidence" value="ECO:0007669"/>
    <property type="project" value="TreeGrafter"/>
</dbReference>
<dbReference type="OrthoDB" id="9802232at2"/>
<reference evidence="4" key="1">
    <citation type="submission" date="2018-08" db="EMBL/GenBank/DDBJ databases">
        <authorList>
            <person name="Grouzdev D.S."/>
            <person name="Krutkina M.S."/>
        </authorList>
    </citation>
    <scope>NUCLEOTIDE SEQUENCE [LARGE SCALE GENOMIC DNA]</scope>
    <source>
        <strain evidence="4">4-11</strain>
    </source>
</reference>
<dbReference type="Pfam" id="PF07736">
    <property type="entry name" value="CM_1"/>
    <property type="match status" value="1"/>
</dbReference>
<sequence length="126" mass="14022">MELPSTISAIRGAICVQDDVPEQIETAAATLYREILALNALQENEVAFLLITQTSDLKSRNPATGLRKAGYCALTPLFCMQELEIEGMLEKVIRMMVVVHHPMEKTVPVFMHGAEMLRPEFAHPSL</sequence>
<dbReference type="PANTHER" id="PTHR21164:SF0">
    <property type="entry name" value="CHORISMATE MUTASE AROH"/>
    <property type="match status" value="1"/>
</dbReference>
<accession>A0A372MHK1</accession>
<keyword evidence="2" id="KW-0057">Aromatic amino acid biosynthesis</keyword>
<name>A0A372MHK1_9SPIR</name>
<dbReference type="Proteomes" id="UP000264002">
    <property type="component" value="Unassembled WGS sequence"/>
</dbReference>
<dbReference type="GO" id="GO:0004106">
    <property type="term" value="F:chorismate mutase activity"/>
    <property type="evidence" value="ECO:0007669"/>
    <property type="project" value="UniProtKB-UniRule"/>
</dbReference>
<dbReference type="EMBL" id="QUWK01000008">
    <property type="protein sequence ID" value="RFU94650.1"/>
    <property type="molecule type" value="Genomic_DNA"/>
</dbReference>
<comment type="caution">
    <text evidence="3">The sequence shown here is derived from an EMBL/GenBank/DDBJ whole genome shotgun (WGS) entry which is preliminary data.</text>
</comment>
<keyword evidence="4" id="KW-1185">Reference proteome</keyword>
<dbReference type="AlphaFoldDB" id="A0A372MHK1"/>
<dbReference type="SUPFAM" id="SSF55298">
    <property type="entry name" value="YjgF-like"/>
    <property type="match status" value="1"/>
</dbReference>
<evidence type="ECO:0000256" key="2">
    <source>
        <dbReference type="PROSITE-ProRule" id="PRU00514"/>
    </source>
</evidence>